<gene>
    <name evidence="2" type="ORF">HT585_10645</name>
</gene>
<evidence type="ECO:0000256" key="1">
    <source>
        <dbReference type="SAM" id="SignalP"/>
    </source>
</evidence>
<dbReference type="RefSeq" id="WP_176352868.1">
    <property type="nucleotide sequence ID" value="NZ_JABWDU010000002.1"/>
</dbReference>
<proteinExistence type="predicted"/>
<protein>
    <submittedName>
        <fullName evidence="2">PAAR domain-containing protein</fullName>
    </submittedName>
</protein>
<dbReference type="EMBL" id="JABWDU010000002">
    <property type="protein sequence ID" value="NVD39315.1"/>
    <property type="molecule type" value="Genomic_DNA"/>
</dbReference>
<feature type="signal peptide" evidence="1">
    <location>
        <begin position="1"/>
        <end position="21"/>
    </location>
</feature>
<evidence type="ECO:0000313" key="2">
    <source>
        <dbReference type="EMBL" id="NVD39315.1"/>
    </source>
</evidence>
<reference evidence="2 3" key="1">
    <citation type="submission" date="2020-06" db="EMBL/GenBank/DDBJ databases">
        <authorList>
            <person name="Grouzdev D.S."/>
        </authorList>
    </citation>
    <scope>NUCLEOTIDE SEQUENCE [LARGE SCALE GENOMIC DNA]</scope>
    <source>
        <strain evidence="2 3">HO-A22</strain>
    </source>
</reference>
<feature type="chain" id="PRO_5031136846" evidence="1">
    <location>
        <begin position="22"/>
        <end position="113"/>
    </location>
</feature>
<evidence type="ECO:0000313" key="3">
    <source>
        <dbReference type="Proteomes" id="UP000520198"/>
    </source>
</evidence>
<sequence>MKSAVVAMTGLLFPLSALPSAADDARPPIPACALSGSTSVMIGGQPALRLSDVVNCPPELYEVVPSITIEGQPVVHFRSGSGATGDCIAKAESSVTFEGKAAQRLGDVECKVK</sequence>
<dbReference type="Gene3D" id="2.60.200.60">
    <property type="match status" value="1"/>
</dbReference>
<keyword evidence="3" id="KW-1185">Reference proteome</keyword>
<dbReference type="AlphaFoldDB" id="A0A7Y6UMM1"/>
<comment type="caution">
    <text evidence="2">The sequence shown here is derived from an EMBL/GenBank/DDBJ whole genome shotgun (WGS) entry which is preliminary data.</text>
</comment>
<accession>A0A7Y6UMM1</accession>
<organism evidence="2 3">
    <name type="scientific">Ensifer oleiphilus</name>
    <dbReference type="NCBI Taxonomy" id="2742698"/>
    <lineage>
        <taxon>Bacteria</taxon>
        <taxon>Pseudomonadati</taxon>
        <taxon>Pseudomonadota</taxon>
        <taxon>Alphaproteobacteria</taxon>
        <taxon>Hyphomicrobiales</taxon>
        <taxon>Rhizobiaceae</taxon>
        <taxon>Sinorhizobium/Ensifer group</taxon>
        <taxon>Ensifer</taxon>
    </lineage>
</organism>
<keyword evidence="1" id="KW-0732">Signal</keyword>
<dbReference type="InterPro" id="IPR008727">
    <property type="entry name" value="PAAR_motif"/>
</dbReference>
<dbReference type="Proteomes" id="UP000520198">
    <property type="component" value="Unassembled WGS sequence"/>
</dbReference>
<dbReference type="Pfam" id="PF05488">
    <property type="entry name" value="PAAR_motif"/>
    <property type="match status" value="1"/>
</dbReference>
<name>A0A7Y6UMM1_9HYPH</name>